<dbReference type="PROSITE" id="PS01124">
    <property type="entry name" value="HTH_ARAC_FAMILY_2"/>
    <property type="match status" value="1"/>
</dbReference>
<dbReference type="InterPro" id="IPR002818">
    <property type="entry name" value="DJ-1/PfpI"/>
</dbReference>
<dbReference type="PANTHER" id="PTHR43130:SF3">
    <property type="entry name" value="HTH-TYPE TRANSCRIPTIONAL REGULATOR RV1931C"/>
    <property type="match status" value="1"/>
</dbReference>
<keyword evidence="1" id="KW-0805">Transcription regulation</keyword>
<dbReference type="SUPFAM" id="SSF46689">
    <property type="entry name" value="Homeodomain-like"/>
    <property type="match status" value="2"/>
</dbReference>
<evidence type="ECO:0000313" key="4">
    <source>
        <dbReference type="EMBL" id="BDV32739.1"/>
    </source>
</evidence>
<dbReference type="Gene3D" id="3.40.50.880">
    <property type="match status" value="1"/>
</dbReference>
<dbReference type="Proteomes" id="UP001317629">
    <property type="component" value="Chromosome"/>
</dbReference>
<name>A0ABN6VA20_9HYPH</name>
<evidence type="ECO:0000259" key="3">
    <source>
        <dbReference type="PROSITE" id="PS01124"/>
    </source>
</evidence>
<dbReference type="InterPro" id="IPR029062">
    <property type="entry name" value="Class_I_gatase-like"/>
</dbReference>
<proteinExistence type="predicted"/>
<dbReference type="SUPFAM" id="SSF52317">
    <property type="entry name" value="Class I glutamine amidotransferase-like"/>
    <property type="match status" value="1"/>
</dbReference>
<accession>A0ABN6VA20</accession>
<dbReference type="CDD" id="cd03137">
    <property type="entry name" value="GATase1_AraC_1"/>
    <property type="match status" value="1"/>
</dbReference>
<reference evidence="4 5" key="1">
    <citation type="journal article" date="2023" name="Int. J. Syst. Evol. Microbiol.">
        <title>Methylocystis iwaonis sp. nov., a type II methane-oxidizing bacterium from surface soil of a rice paddy field in Japan, and emended description of the genus Methylocystis (ex Whittenbury et al. 1970) Bowman et al. 1993.</title>
        <authorList>
            <person name="Kaise H."/>
            <person name="Sawadogo J.B."/>
            <person name="Alam M.S."/>
            <person name="Ueno C."/>
            <person name="Dianou D."/>
            <person name="Shinjo R."/>
            <person name="Asakawa S."/>
        </authorList>
    </citation>
    <scope>NUCLEOTIDE SEQUENCE [LARGE SCALE GENOMIC DNA]</scope>
    <source>
        <strain evidence="4 5">SS37A-Re</strain>
    </source>
</reference>
<dbReference type="InterPro" id="IPR018060">
    <property type="entry name" value="HTH_AraC"/>
</dbReference>
<evidence type="ECO:0000313" key="5">
    <source>
        <dbReference type="Proteomes" id="UP001317629"/>
    </source>
</evidence>
<keyword evidence="2" id="KW-0804">Transcription</keyword>
<evidence type="ECO:0000256" key="2">
    <source>
        <dbReference type="ARBA" id="ARBA00023163"/>
    </source>
</evidence>
<dbReference type="Pfam" id="PF01965">
    <property type="entry name" value="DJ-1_PfpI"/>
    <property type="match status" value="1"/>
</dbReference>
<protein>
    <submittedName>
        <fullName evidence="4">Transcriptional regulator</fullName>
    </submittedName>
</protein>
<dbReference type="InterPro" id="IPR052158">
    <property type="entry name" value="INH-QAR"/>
</dbReference>
<feature type="domain" description="HTH araC/xylS-type" evidence="3">
    <location>
        <begin position="214"/>
        <end position="312"/>
    </location>
</feature>
<dbReference type="Pfam" id="PF12833">
    <property type="entry name" value="HTH_18"/>
    <property type="match status" value="1"/>
</dbReference>
<dbReference type="RefSeq" id="WP_281929921.1">
    <property type="nucleotide sequence ID" value="NZ_AP027142.1"/>
</dbReference>
<organism evidence="4 5">
    <name type="scientific">Methylocystis iwaonis</name>
    <dbReference type="NCBI Taxonomy" id="2885079"/>
    <lineage>
        <taxon>Bacteria</taxon>
        <taxon>Pseudomonadati</taxon>
        <taxon>Pseudomonadota</taxon>
        <taxon>Alphaproteobacteria</taxon>
        <taxon>Hyphomicrobiales</taxon>
        <taxon>Methylocystaceae</taxon>
        <taxon>Methylocystis</taxon>
    </lineage>
</organism>
<dbReference type="InterPro" id="IPR009057">
    <property type="entry name" value="Homeodomain-like_sf"/>
</dbReference>
<gene>
    <name evidence="4" type="ORF">SS37A_02680</name>
</gene>
<evidence type="ECO:0000256" key="1">
    <source>
        <dbReference type="ARBA" id="ARBA00023015"/>
    </source>
</evidence>
<keyword evidence="5" id="KW-1185">Reference proteome</keyword>
<dbReference type="Gene3D" id="1.10.10.60">
    <property type="entry name" value="Homeodomain-like"/>
    <property type="match status" value="1"/>
</dbReference>
<dbReference type="EMBL" id="AP027142">
    <property type="protein sequence ID" value="BDV32739.1"/>
    <property type="molecule type" value="Genomic_DNA"/>
</dbReference>
<sequence length="318" mass="34698">MIRTVAFFLYEDFQLLDAAGPIAVFEIASRFAAGGAYRTVLAAKEKGRVRASSGVELPVEALSDIETIDTLIVVGGEGARAAMACNETLAAVRDADRRARRLCSVCSGAFILAAAGLLDGLSVTTHWRAAPAFARQFPQVQTRADRIYIRQGRIWTSAGVSAGVDLALALAAEDLGEEIAKRAAREMVVYYRRPGGQSQFSALLELDSPDHRFASLLEKVRGRLDRRWTVEKLAEEACMSPRHFSRAFAAATGLSPAKAIERLRLEVARERVEAGVEPIEIIAARVGFGDPERMRRAFVQTFGVPPQGLRRQARVDGR</sequence>
<dbReference type="PANTHER" id="PTHR43130">
    <property type="entry name" value="ARAC-FAMILY TRANSCRIPTIONAL REGULATOR"/>
    <property type="match status" value="1"/>
</dbReference>
<dbReference type="SMART" id="SM00342">
    <property type="entry name" value="HTH_ARAC"/>
    <property type="match status" value="1"/>
</dbReference>